<dbReference type="InterPro" id="IPR013833">
    <property type="entry name" value="Cyt_c_oxidase_su3_a-hlx"/>
</dbReference>
<evidence type="ECO:0000256" key="2">
    <source>
        <dbReference type="ARBA" id="ARBA00010581"/>
    </source>
</evidence>
<evidence type="ECO:0000256" key="7">
    <source>
        <dbReference type="ARBA" id="ARBA00023136"/>
    </source>
</evidence>
<feature type="transmembrane region" description="Helical" evidence="11">
    <location>
        <begin position="177"/>
        <end position="197"/>
    </location>
</feature>
<accession>A0A1F6TJ99</accession>
<dbReference type="GO" id="GO:0005886">
    <property type="term" value="C:plasma membrane"/>
    <property type="evidence" value="ECO:0007669"/>
    <property type="project" value="UniProtKB-SubCell"/>
</dbReference>
<dbReference type="EC" id="7.1.1.9" evidence="3"/>
<evidence type="ECO:0000259" key="12">
    <source>
        <dbReference type="PROSITE" id="PS50253"/>
    </source>
</evidence>
<evidence type="ECO:0000256" key="8">
    <source>
        <dbReference type="ARBA" id="ARBA00031400"/>
    </source>
</evidence>
<dbReference type="InterPro" id="IPR033945">
    <property type="entry name" value="Cyt_c_oxase_su3_dom"/>
</dbReference>
<dbReference type="InterPro" id="IPR000298">
    <property type="entry name" value="Cyt_c_oxidase-like_su3"/>
</dbReference>
<feature type="transmembrane region" description="Helical" evidence="11">
    <location>
        <begin position="20"/>
        <end position="41"/>
    </location>
</feature>
<comment type="caution">
    <text evidence="13">The sequence shown here is derived from an EMBL/GenBank/DDBJ whole genome shotgun (WGS) entry which is preliminary data.</text>
</comment>
<dbReference type="CDD" id="cd01665">
    <property type="entry name" value="Cyt_c_Oxidase_III"/>
    <property type="match status" value="1"/>
</dbReference>
<feature type="transmembrane region" description="Helical" evidence="11">
    <location>
        <begin position="47"/>
        <end position="66"/>
    </location>
</feature>
<evidence type="ECO:0000256" key="3">
    <source>
        <dbReference type="ARBA" id="ARBA00012949"/>
    </source>
</evidence>
<dbReference type="Gene3D" id="1.10.287.70">
    <property type="match status" value="1"/>
</dbReference>
<dbReference type="EMBL" id="MFSY01000089">
    <property type="protein sequence ID" value="OGI45210.1"/>
    <property type="molecule type" value="Genomic_DNA"/>
</dbReference>
<protein>
    <recommendedName>
        <fullName evidence="3">cytochrome-c oxidase</fullName>
        <ecNumber evidence="3">7.1.1.9</ecNumber>
    </recommendedName>
    <alternativeName>
        <fullName evidence="8">Cytochrome aa3 subunit 3</fullName>
    </alternativeName>
    <alternativeName>
        <fullName evidence="9">Cytochrome c oxidase polypeptide III</fullName>
    </alternativeName>
</protein>
<keyword evidence="6 11" id="KW-1133">Transmembrane helix</keyword>
<feature type="transmembrane region" description="Helical" evidence="11">
    <location>
        <begin position="217"/>
        <end position="241"/>
    </location>
</feature>
<keyword evidence="7 11" id="KW-0472">Membrane</keyword>
<comment type="similarity">
    <text evidence="2 10">Belongs to the cytochrome c oxidase subunit 3 family.</text>
</comment>
<keyword evidence="4 10" id="KW-0812">Transmembrane</keyword>
<dbReference type="AlphaFoldDB" id="A0A1F6TJ99"/>
<dbReference type="STRING" id="1817764.A2637_02395"/>
<feature type="transmembrane region" description="Helical" evidence="11">
    <location>
        <begin position="87"/>
        <end position="106"/>
    </location>
</feature>
<keyword evidence="5" id="KW-1278">Translocase</keyword>
<evidence type="ECO:0000313" key="13">
    <source>
        <dbReference type="EMBL" id="OGI45210.1"/>
    </source>
</evidence>
<evidence type="ECO:0000256" key="9">
    <source>
        <dbReference type="ARBA" id="ARBA00031625"/>
    </source>
</evidence>
<reference evidence="13 14" key="1">
    <citation type="journal article" date="2016" name="Nat. Commun.">
        <title>Thousands of microbial genomes shed light on interconnected biogeochemical processes in an aquifer system.</title>
        <authorList>
            <person name="Anantharaman K."/>
            <person name="Brown C.T."/>
            <person name="Hug L.A."/>
            <person name="Sharon I."/>
            <person name="Castelle C.J."/>
            <person name="Probst A.J."/>
            <person name="Thomas B.C."/>
            <person name="Singh A."/>
            <person name="Wilkins M.J."/>
            <person name="Karaoz U."/>
            <person name="Brodie E.L."/>
            <person name="Williams K.H."/>
            <person name="Hubbard S.S."/>
            <person name="Banfield J.F."/>
        </authorList>
    </citation>
    <scope>NUCLEOTIDE SEQUENCE [LARGE SCALE GENOMIC DNA]</scope>
</reference>
<feature type="transmembrane region" description="Helical" evidence="11">
    <location>
        <begin position="261"/>
        <end position="280"/>
    </location>
</feature>
<dbReference type="PANTHER" id="PTHR11403:SF7">
    <property type="entry name" value="CYTOCHROME C OXIDASE SUBUNIT 3"/>
    <property type="match status" value="1"/>
</dbReference>
<dbReference type="GO" id="GO:0004129">
    <property type="term" value="F:cytochrome-c oxidase activity"/>
    <property type="evidence" value="ECO:0007669"/>
    <property type="project" value="UniProtKB-EC"/>
</dbReference>
<evidence type="ECO:0000256" key="1">
    <source>
        <dbReference type="ARBA" id="ARBA00004141"/>
    </source>
</evidence>
<dbReference type="PANTHER" id="PTHR11403">
    <property type="entry name" value="CYTOCHROME C OXIDASE SUBUNIT III"/>
    <property type="match status" value="1"/>
</dbReference>
<dbReference type="Pfam" id="PF00510">
    <property type="entry name" value="COX3"/>
    <property type="match status" value="1"/>
</dbReference>
<evidence type="ECO:0000313" key="14">
    <source>
        <dbReference type="Proteomes" id="UP000179360"/>
    </source>
</evidence>
<evidence type="ECO:0000256" key="6">
    <source>
        <dbReference type="ARBA" id="ARBA00022989"/>
    </source>
</evidence>
<dbReference type="GO" id="GO:0019646">
    <property type="term" value="P:aerobic electron transport chain"/>
    <property type="evidence" value="ECO:0007669"/>
    <property type="project" value="InterPro"/>
</dbReference>
<dbReference type="Gene3D" id="1.20.120.80">
    <property type="entry name" value="Cytochrome c oxidase, subunit III, four-helix bundle"/>
    <property type="match status" value="1"/>
</dbReference>
<evidence type="ECO:0000256" key="10">
    <source>
        <dbReference type="RuleBase" id="RU003376"/>
    </source>
</evidence>
<dbReference type="InterPro" id="IPR035973">
    <property type="entry name" value="Cyt_c_oxidase_su3-like_sf"/>
</dbReference>
<feature type="transmembrane region" description="Helical" evidence="11">
    <location>
        <begin position="145"/>
        <end position="165"/>
    </location>
</feature>
<feature type="domain" description="Heme-copper oxidase subunit III family profile" evidence="12">
    <location>
        <begin position="6"/>
        <end position="281"/>
    </location>
</feature>
<dbReference type="InterPro" id="IPR024791">
    <property type="entry name" value="Cyt_c/ubiquinol_Oxase_su3"/>
</dbReference>
<name>A0A1F6TJ99_9PROT</name>
<organism evidence="13 14">
    <name type="scientific">Candidatus Muproteobacteria bacterium RIFCSPHIGHO2_01_FULL_65_16</name>
    <dbReference type="NCBI Taxonomy" id="1817764"/>
    <lineage>
        <taxon>Bacteria</taxon>
        <taxon>Pseudomonadati</taxon>
        <taxon>Pseudomonadota</taxon>
        <taxon>Candidatus Muproteobacteria</taxon>
    </lineage>
</organism>
<dbReference type="SUPFAM" id="SSF81452">
    <property type="entry name" value="Cytochrome c oxidase subunit III-like"/>
    <property type="match status" value="1"/>
</dbReference>
<evidence type="ECO:0000256" key="5">
    <source>
        <dbReference type="ARBA" id="ARBA00022967"/>
    </source>
</evidence>
<evidence type="ECO:0000256" key="4">
    <source>
        <dbReference type="ARBA" id="ARBA00022692"/>
    </source>
</evidence>
<comment type="subcellular location">
    <subcellularLocation>
        <location evidence="10">Cell membrane</location>
        <topology evidence="10">Multi-pass membrane protein</topology>
    </subcellularLocation>
    <subcellularLocation>
        <location evidence="1">Membrane</location>
        <topology evidence="1">Multi-pass membrane protein</topology>
    </subcellularLocation>
</comment>
<dbReference type="PROSITE" id="PS50253">
    <property type="entry name" value="COX3"/>
    <property type="match status" value="1"/>
</dbReference>
<proteinExistence type="inferred from homology"/>
<sequence>MAKARNELHYYVPDPSAYPAVVNAGLFFLALGFVLKLNSLALATPSLLTGALVTVYGAIAWIGRIIGENETGRYHEWEDRSFRIGMGYFIAAELMFIAAFLAALLYTRGFALPGLHAADLLWPGFEGKWPSSGPAGKPFTPLNAWGVPAVNTLLLLISAATAAWARAGLIKNNRGQMTAGLLLTIVLGATFLVQQLLEYGHAYDLGVLIGTGAYGTMFYTLTGVHGLHLVFGLVMLLVILFRELIGHFTPERHFGLDGVAWYWNFVVVAPGVLVFVYFYWL</sequence>
<evidence type="ECO:0000256" key="11">
    <source>
        <dbReference type="SAM" id="Phobius"/>
    </source>
</evidence>
<dbReference type="Proteomes" id="UP000179360">
    <property type="component" value="Unassembled WGS sequence"/>
</dbReference>
<gene>
    <name evidence="13" type="ORF">A2637_02395</name>
</gene>